<proteinExistence type="predicted"/>
<evidence type="ECO:0000313" key="2">
    <source>
        <dbReference type="EMBL" id="SCX92773.1"/>
    </source>
</evidence>
<protein>
    <submittedName>
        <fullName evidence="2">Uncharacterized protein</fullName>
    </submittedName>
</protein>
<organism evidence="2 3">
    <name type="scientific">Butyrivibrio hungatei</name>
    <dbReference type="NCBI Taxonomy" id="185008"/>
    <lineage>
        <taxon>Bacteria</taxon>
        <taxon>Bacillati</taxon>
        <taxon>Bacillota</taxon>
        <taxon>Clostridia</taxon>
        <taxon>Lachnospirales</taxon>
        <taxon>Lachnospiraceae</taxon>
        <taxon>Butyrivibrio</taxon>
    </lineage>
</organism>
<name>A0A1G5BRM3_9FIRM</name>
<keyword evidence="3" id="KW-1185">Reference proteome</keyword>
<accession>A0A1G5BRM3</accession>
<dbReference type="RefSeq" id="WP_074461533.1">
    <property type="nucleotide sequence ID" value="NZ_FMUR01000005.1"/>
</dbReference>
<sequence>MAINRVSGYGGSSAYKFPTTVGNDARDNTEFLKNDEVKAEVQDDAKEELSEDSSVRGNASIDNVAISFGIYDDASRNLFKIDGLFSEDMVQAISGMQKDQILREYQYFVGDDLSGNKSSIVASTEDGLVIKKN</sequence>
<gene>
    <name evidence="2" type="ORF">SAMN02910451_00775</name>
</gene>
<feature type="region of interest" description="Disordered" evidence="1">
    <location>
        <begin position="1"/>
        <end position="24"/>
    </location>
</feature>
<evidence type="ECO:0000313" key="3">
    <source>
        <dbReference type="Proteomes" id="UP000183047"/>
    </source>
</evidence>
<dbReference type="OrthoDB" id="2003781at2"/>
<reference evidence="3" key="1">
    <citation type="submission" date="2016-10" db="EMBL/GenBank/DDBJ databases">
        <authorList>
            <person name="Varghese N."/>
            <person name="Submissions S."/>
        </authorList>
    </citation>
    <scope>NUCLEOTIDE SEQUENCE [LARGE SCALE GENOMIC DNA]</scope>
    <source>
        <strain evidence="3">XBD2006</strain>
    </source>
</reference>
<dbReference type="EMBL" id="FMUR01000005">
    <property type="protein sequence ID" value="SCX92773.1"/>
    <property type="molecule type" value="Genomic_DNA"/>
</dbReference>
<dbReference type="Proteomes" id="UP000183047">
    <property type="component" value="Unassembled WGS sequence"/>
</dbReference>
<dbReference type="AlphaFoldDB" id="A0A1G5BRM3"/>
<evidence type="ECO:0000256" key="1">
    <source>
        <dbReference type="SAM" id="MobiDB-lite"/>
    </source>
</evidence>